<keyword evidence="3" id="KW-0597">Phosphoprotein</keyword>
<proteinExistence type="predicted"/>
<feature type="domain" description="Histidine kinase" evidence="7">
    <location>
        <begin position="427"/>
        <end position="723"/>
    </location>
</feature>
<evidence type="ECO:0000256" key="6">
    <source>
        <dbReference type="SAM" id="Phobius"/>
    </source>
</evidence>
<dbReference type="AlphaFoldDB" id="A0AAD2DB64"/>
<evidence type="ECO:0000256" key="1">
    <source>
        <dbReference type="ARBA" id="ARBA00000085"/>
    </source>
</evidence>
<evidence type="ECO:0000313" key="9">
    <source>
        <dbReference type="Proteomes" id="UP001295684"/>
    </source>
</evidence>
<evidence type="ECO:0000256" key="4">
    <source>
        <dbReference type="ARBA" id="ARBA00022679"/>
    </source>
</evidence>
<accession>A0AAD2DB64</accession>
<name>A0AAD2DB64_EUPCR</name>
<comment type="caution">
    <text evidence="8">The sequence shown here is derived from an EMBL/GenBank/DDBJ whole genome shotgun (WGS) entry which is preliminary data.</text>
</comment>
<dbReference type="InterPro" id="IPR003661">
    <property type="entry name" value="HisK_dim/P_dom"/>
</dbReference>
<keyword evidence="6" id="KW-0812">Transmembrane</keyword>
<feature type="transmembrane region" description="Helical" evidence="6">
    <location>
        <begin position="104"/>
        <end position="125"/>
    </location>
</feature>
<dbReference type="GO" id="GO:0009927">
    <property type="term" value="F:histidine phosphotransfer kinase activity"/>
    <property type="evidence" value="ECO:0007669"/>
    <property type="project" value="TreeGrafter"/>
</dbReference>
<reference evidence="8" key="1">
    <citation type="submission" date="2023-07" db="EMBL/GenBank/DDBJ databases">
        <authorList>
            <consortium name="AG Swart"/>
            <person name="Singh M."/>
            <person name="Singh A."/>
            <person name="Seah K."/>
            <person name="Emmerich C."/>
        </authorList>
    </citation>
    <scope>NUCLEOTIDE SEQUENCE</scope>
    <source>
        <strain evidence="8">DP1</strain>
    </source>
</reference>
<dbReference type="PRINTS" id="PR00344">
    <property type="entry name" value="BCTRLSENSOR"/>
</dbReference>
<dbReference type="GO" id="GO:0005886">
    <property type="term" value="C:plasma membrane"/>
    <property type="evidence" value="ECO:0007669"/>
    <property type="project" value="TreeGrafter"/>
</dbReference>
<keyword evidence="5" id="KW-0418">Kinase</keyword>
<evidence type="ECO:0000259" key="7">
    <source>
        <dbReference type="PROSITE" id="PS50109"/>
    </source>
</evidence>
<dbReference type="Pfam" id="PF00512">
    <property type="entry name" value="HisKA"/>
    <property type="match status" value="1"/>
</dbReference>
<feature type="transmembrane region" description="Helical" evidence="6">
    <location>
        <begin position="51"/>
        <end position="69"/>
    </location>
</feature>
<feature type="transmembrane region" description="Helical" evidence="6">
    <location>
        <begin position="181"/>
        <end position="201"/>
    </location>
</feature>
<dbReference type="EMBL" id="CAMPGE010028728">
    <property type="protein sequence ID" value="CAI2386240.1"/>
    <property type="molecule type" value="Genomic_DNA"/>
</dbReference>
<keyword evidence="6" id="KW-1133">Transmembrane helix</keyword>
<gene>
    <name evidence="8" type="ORF">ECRASSUSDP1_LOCUS27849</name>
</gene>
<dbReference type="PROSITE" id="PS50109">
    <property type="entry name" value="HIS_KIN"/>
    <property type="match status" value="1"/>
</dbReference>
<dbReference type="SMART" id="SM00388">
    <property type="entry name" value="HisKA"/>
    <property type="match status" value="1"/>
</dbReference>
<dbReference type="Gene3D" id="1.10.287.130">
    <property type="match status" value="1"/>
</dbReference>
<dbReference type="SUPFAM" id="SSF47384">
    <property type="entry name" value="Homodimeric domain of signal transducing histidine kinase"/>
    <property type="match status" value="1"/>
</dbReference>
<sequence length="723" mass="84326">MAMVIWQEYISKNFVVRELRSCWIFNDIDFGDDRIEKMYQEHRLKAIRNNWKFILLILKIMYALIAIVFQINSDDGIRLKRLGPVLMLCLLHLLKYYIYRNKFVARYGAILLILGLGTIMVAVNIQFEQFRLHEGFLFHISMSFLLSTCLSSDWKVFSAAIALVYCNLYIMLWIKFTNVPIIITHVLVFSLAIFCFNAFLISRTLRQEFFATHNAKQASAQLKRVLEELPEGVIITDESKNELKFINKKLKKTFDMSAFHQPCKESIELARINESVLKSFDQILEKVAEDLGSEESLFMINKILSHFTVKVKKDKIEENKGNEQDDESDEYQEVSLPNFLVDERKRLKVLLCNEINSKVSISYEHKEICERIEFLQRDFILVTSRIDLVDDKYLKPTFFQMCIDTTQITQLEEAKAQSRYQRQMLSNVSHEFRTPLNAMSLSLYLMRYHINEDCLKFHQISSSSCDILKGLVEDILDFSKIEAGVFEIEEREFTFNQLFSEVSSIFEIQTRMKGILLNFQMEAVFEELKMKSDKQRIKQILLNLVSNALKFTDHGSINVHLKIQEIRRINAEENKEDEFNKALSCEALEEMPVCNLLLGTNRYKFEYHCSKFYEEIVDLHREDKTTGKLLQKQEQEPLPSEFMKDLNVELSVTDTGIGIPERDLPSLFKLFGKTSSNHNRNKTGTGLGLTICKKLCEKLGGKIELESKERVGTKVTCSFICHY</sequence>
<organism evidence="8 9">
    <name type="scientific">Euplotes crassus</name>
    <dbReference type="NCBI Taxonomy" id="5936"/>
    <lineage>
        <taxon>Eukaryota</taxon>
        <taxon>Sar</taxon>
        <taxon>Alveolata</taxon>
        <taxon>Ciliophora</taxon>
        <taxon>Intramacronucleata</taxon>
        <taxon>Spirotrichea</taxon>
        <taxon>Hypotrichia</taxon>
        <taxon>Euplotida</taxon>
        <taxon>Euplotidae</taxon>
        <taxon>Moneuplotes</taxon>
    </lineage>
</organism>
<dbReference type="SUPFAM" id="SSF55874">
    <property type="entry name" value="ATPase domain of HSP90 chaperone/DNA topoisomerase II/histidine kinase"/>
    <property type="match status" value="1"/>
</dbReference>
<dbReference type="InterPro" id="IPR005467">
    <property type="entry name" value="His_kinase_dom"/>
</dbReference>
<feature type="transmembrane region" description="Helical" evidence="6">
    <location>
        <begin position="156"/>
        <end position="174"/>
    </location>
</feature>
<protein>
    <recommendedName>
        <fullName evidence="2">histidine kinase</fullName>
        <ecNumber evidence="2">2.7.13.3</ecNumber>
    </recommendedName>
</protein>
<dbReference type="PANTHER" id="PTHR43047">
    <property type="entry name" value="TWO-COMPONENT HISTIDINE PROTEIN KINASE"/>
    <property type="match status" value="1"/>
</dbReference>
<dbReference type="InterPro" id="IPR004358">
    <property type="entry name" value="Sig_transdc_His_kin-like_C"/>
</dbReference>
<dbReference type="InterPro" id="IPR003594">
    <property type="entry name" value="HATPase_dom"/>
</dbReference>
<dbReference type="Pfam" id="PF02518">
    <property type="entry name" value="HATPase_c"/>
    <property type="match status" value="1"/>
</dbReference>
<dbReference type="PANTHER" id="PTHR43047:SF66">
    <property type="entry name" value="HISKA"/>
    <property type="match status" value="1"/>
</dbReference>
<evidence type="ECO:0000256" key="5">
    <source>
        <dbReference type="ARBA" id="ARBA00022777"/>
    </source>
</evidence>
<keyword evidence="6" id="KW-0472">Membrane</keyword>
<dbReference type="InterPro" id="IPR036890">
    <property type="entry name" value="HATPase_C_sf"/>
</dbReference>
<dbReference type="GO" id="GO:0000155">
    <property type="term" value="F:phosphorelay sensor kinase activity"/>
    <property type="evidence" value="ECO:0007669"/>
    <property type="project" value="InterPro"/>
</dbReference>
<dbReference type="CDD" id="cd00082">
    <property type="entry name" value="HisKA"/>
    <property type="match status" value="1"/>
</dbReference>
<evidence type="ECO:0000313" key="8">
    <source>
        <dbReference type="EMBL" id="CAI2386240.1"/>
    </source>
</evidence>
<feature type="transmembrane region" description="Helical" evidence="6">
    <location>
        <begin position="81"/>
        <end position="98"/>
    </location>
</feature>
<evidence type="ECO:0000256" key="2">
    <source>
        <dbReference type="ARBA" id="ARBA00012438"/>
    </source>
</evidence>
<dbReference type="Proteomes" id="UP001295684">
    <property type="component" value="Unassembled WGS sequence"/>
</dbReference>
<evidence type="ECO:0000256" key="3">
    <source>
        <dbReference type="ARBA" id="ARBA00022553"/>
    </source>
</evidence>
<keyword evidence="4" id="KW-0808">Transferase</keyword>
<dbReference type="SMART" id="SM00387">
    <property type="entry name" value="HATPase_c"/>
    <property type="match status" value="1"/>
</dbReference>
<keyword evidence="9" id="KW-1185">Reference proteome</keyword>
<dbReference type="EC" id="2.7.13.3" evidence="2"/>
<dbReference type="InterPro" id="IPR036097">
    <property type="entry name" value="HisK_dim/P_sf"/>
</dbReference>
<comment type="catalytic activity">
    <reaction evidence="1">
        <text>ATP + protein L-histidine = ADP + protein N-phospho-L-histidine.</text>
        <dbReference type="EC" id="2.7.13.3"/>
    </reaction>
</comment>
<dbReference type="Gene3D" id="3.30.565.10">
    <property type="entry name" value="Histidine kinase-like ATPase, C-terminal domain"/>
    <property type="match status" value="1"/>
</dbReference>